<evidence type="ECO:0000256" key="8">
    <source>
        <dbReference type="ARBA" id="ARBA00023054"/>
    </source>
</evidence>
<dbReference type="InterPro" id="IPR013083">
    <property type="entry name" value="Znf_RING/FYVE/PHD"/>
</dbReference>
<sequence length="578" mass="64651">MSDHSDSYISDDDDAVLCPLCVEEMDITDRSFKPCPCGYQICQFCYNNIRTNPELNGRCPACRRPYDDKNIQYTPIDPGELKAQQMKAERRKREKRQQEKERKDAEMAKRHHLAGVRVIQKNLVYVVGLNPVCPAEELASLLRSEKYFGQYGRILKIVINKRNQGPQNHRVSQGQNPSYGVYVTFARKDDAARCIMSIDGSISDGRILKAAYGTTKYCSSYLRGVPCPNPNCMFLHEPGEEADTFSRQDLSTRSVNSRMEEGEEMRERVAFHGLVSPLSESGHNSPHLTHAQARHPHEPALPSTASWGKPSAGSNSISAPNKPEPKGLPSTTMGSFPTLGDALQKAQKQQQAQVQLQQRLAKKKDKREKEAQHALVLNDTLLSYRMIGDSLKQLNNQDEFSYTIKPAFRKAATNDSSNLMLFHKIDLDSLDARGMTSLDDASERQHIRQLVESLLFAPYMKNYPFRGVTHNGGSPAQNQTMAQQAAQIAAAQAAAAGTPSNSNTPVMPQIALQQQQQQQRPNLQQQQILQQQFLQQQFLQQQRKQAQGANTPPPPGLMGKAHSTELLNQLMAGKKVRS</sequence>
<dbReference type="GO" id="GO:0061630">
    <property type="term" value="F:ubiquitin protein ligase activity"/>
    <property type="evidence" value="ECO:0007669"/>
    <property type="project" value="UniProtKB-ARBA"/>
</dbReference>
<dbReference type="GO" id="GO:0003723">
    <property type="term" value="F:RNA binding"/>
    <property type="evidence" value="ECO:0007669"/>
    <property type="project" value="UniProtKB-UniRule"/>
</dbReference>
<dbReference type="InterPro" id="IPR000504">
    <property type="entry name" value="RRM_dom"/>
</dbReference>
<dbReference type="PROSITE" id="PS50103">
    <property type="entry name" value="ZF_C3H1"/>
    <property type="match status" value="1"/>
</dbReference>
<dbReference type="InterPro" id="IPR012677">
    <property type="entry name" value="Nucleotide-bd_a/b_plait_sf"/>
</dbReference>
<dbReference type="AlphaFoldDB" id="A0A7D9GYE0"/>
<evidence type="ECO:0000256" key="10">
    <source>
        <dbReference type="ARBA" id="ARBA00023242"/>
    </source>
</evidence>
<dbReference type="GO" id="GO:0051254">
    <property type="term" value="P:positive regulation of RNA metabolic process"/>
    <property type="evidence" value="ECO:0007669"/>
    <property type="project" value="UniProtKB-ARBA"/>
</dbReference>
<dbReference type="Pfam" id="PF14570">
    <property type="entry name" value="zf-RING_4"/>
    <property type="match status" value="1"/>
</dbReference>
<gene>
    <name evidence="17" type="ORF">DEBR0S1_32792G</name>
</gene>
<dbReference type="GO" id="GO:0010557">
    <property type="term" value="P:positive regulation of macromolecule biosynthetic process"/>
    <property type="evidence" value="ECO:0007669"/>
    <property type="project" value="UniProtKB-ARBA"/>
</dbReference>
<dbReference type="GO" id="GO:0005634">
    <property type="term" value="C:nucleus"/>
    <property type="evidence" value="ECO:0007669"/>
    <property type="project" value="UniProtKB-SubCell"/>
</dbReference>
<evidence type="ECO:0000313" key="18">
    <source>
        <dbReference type="Proteomes" id="UP000478008"/>
    </source>
</evidence>
<name>A0A7D9GYE0_DEKBR</name>
<evidence type="ECO:0000256" key="3">
    <source>
        <dbReference type="ARBA" id="ARBA00022723"/>
    </source>
</evidence>
<dbReference type="PROSITE" id="PS50102">
    <property type="entry name" value="RRM"/>
    <property type="match status" value="1"/>
</dbReference>
<dbReference type="InterPro" id="IPR000571">
    <property type="entry name" value="Znf_CCCH"/>
</dbReference>
<evidence type="ECO:0000256" key="4">
    <source>
        <dbReference type="ARBA" id="ARBA00022771"/>
    </source>
</evidence>
<dbReference type="CDD" id="cd16618">
    <property type="entry name" value="mRING-HC-C4C4_CNOT4"/>
    <property type="match status" value="1"/>
</dbReference>
<dbReference type="CDD" id="cd12438">
    <property type="entry name" value="RRM_CNOT4"/>
    <property type="match status" value="1"/>
</dbReference>
<feature type="compositionally biased region" description="Polar residues" evidence="13">
    <location>
        <begin position="278"/>
        <end position="287"/>
    </location>
</feature>
<dbReference type="InterPro" id="IPR039780">
    <property type="entry name" value="Mot2"/>
</dbReference>
<dbReference type="GO" id="GO:0030015">
    <property type="term" value="C:CCR4-NOT core complex"/>
    <property type="evidence" value="ECO:0007669"/>
    <property type="project" value="UniProtKB-ARBA"/>
</dbReference>
<evidence type="ECO:0000256" key="13">
    <source>
        <dbReference type="SAM" id="MobiDB-lite"/>
    </source>
</evidence>
<organism evidence="17 18">
    <name type="scientific">Dekkera bruxellensis</name>
    <name type="common">Brettanomyces custersii</name>
    <dbReference type="NCBI Taxonomy" id="5007"/>
    <lineage>
        <taxon>Eukaryota</taxon>
        <taxon>Fungi</taxon>
        <taxon>Dikarya</taxon>
        <taxon>Ascomycota</taxon>
        <taxon>Saccharomycotina</taxon>
        <taxon>Pichiomycetes</taxon>
        <taxon>Pichiales</taxon>
        <taxon>Pichiaceae</taxon>
        <taxon>Brettanomyces</taxon>
    </lineage>
</organism>
<keyword evidence="3 12" id="KW-0479">Metal-binding</keyword>
<feature type="domain" description="RING-type" evidence="14">
    <location>
        <begin position="18"/>
        <end position="63"/>
    </location>
</feature>
<keyword evidence="4 12" id="KW-0863">Zinc-finger</keyword>
<dbReference type="EMBL" id="CABFWN010000001">
    <property type="protein sequence ID" value="VUG17083.1"/>
    <property type="molecule type" value="Genomic_DNA"/>
</dbReference>
<dbReference type="InterPro" id="IPR003954">
    <property type="entry name" value="RRM_euk-type"/>
</dbReference>
<dbReference type="CDD" id="cd22249">
    <property type="entry name" value="UDM1_RNF168_RNF169-like"/>
    <property type="match status" value="1"/>
</dbReference>
<dbReference type="GO" id="GO:0008270">
    <property type="term" value="F:zinc ion binding"/>
    <property type="evidence" value="ECO:0007669"/>
    <property type="project" value="UniProtKB-KW"/>
</dbReference>
<evidence type="ECO:0000256" key="5">
    <source>
        <dbReference type="ARBA" id="ARBA00022833"/>
    </source>
</evidence>
<evidence type="ECO:0000256" key="9">
    <source>
        <dbReference type="ARBA" id="ARBA00023163"/>
    </source>
</evidence>
<comment type="subcellular location">
    <subcellularLocation>
        <location evidence="1">Nucleus</location>
    </subcellularLocation>
</comment>
<dbReference type="InterPro" id="IPR035979">
    <property type="entry name" value="RBD_domain_sf"/>
</dbReference>
<dbReference type="GO" id="GO:0016567">
    <property type="term" value="P:protein ubiquitination"/>
    <property type="evidence" value="ECO:0007669"/>
    <property type="project" value="TreeGrafter"/>
</dbReference>
<proteinExistence type="predicted"/>
<feature type="compositionally biased region" description="Basic and acidic residues" evidence="13">
    <location>
        <begin position="96"/>
        <end position="107"/>
    </location>
</feature>
<dbReference type="FunFam" id="3.30.70.330:FF:000257">
    <property type="entry name" value="CCR4-NOT core complex subunit Not4"/>
    <property type="match status" value="1"/>
</dbReference>
<feature type="domain" description="RRM" evidence="15">
    <location>
        <begin position="122"/>
        <end position="215"/>
    </location>
</feature>
<keyword evidence="7" id="KW-0805">Transcription regulation</keyword>
<feature type="compositionally biased region" description="Polar residues" evidence="13">
    <location>
        <begin position="245"/>
        <end position="257"/>
    </location>
</feature>
<dbReference type="GO" id="GO:0000956">
    <property type="term" value="P:nuclear-transcribed mRNA catabolic process"/>
    <property type="evidence" value="ECO:0007669"/>
    <property type="project" value="UniProtKB-ARBA"/>
</dbReference>
<feature type="region of interest" description="Disordered" evidence="13">
    <location>
        <begin position="242"/>
        <end position="350"/>
    </location>
</feature>
<evidence type="ECO:0000256" key="2">
    <source>
        <dbReference type="ARBA" id="ARBA00022491"/>
    </source>
</evidence>
<keyword evidence="10" id="KW-0539">Nucleus</keyword>
<dbReference type="SUPFAM" id="SSF54928">
    <property type="entry name" value="RNA-binding domain, RBD"/>
    <property type="match status" value="1"/>
</dbReference>
<feature type="region of interest" description="Disordered" evidence="13">
    <location>
        <begin position="541"/>
        <end position="563"/>
    </location>
</feature>
<dbReference type="PANTHER" id="PTHR12603">
    <property type="entry name" value="CCR4-NOT TRANSCRIPTION COMPLEX RELATED"/>
    <property type="match status" value="1"/>
</dbReference>
<evidence type="ECO:0000259" key="14">
    <source>
        <dbReference type="PROSITE" id="PS50089"/>
    </source>
</evidence>
<evidence type="ECO:0000313" key="17">
    <source>
        <dbReference type="EMBL" id="VUG17083.1"/>
    </source>
</evidence>
<dbReference type="InterPro" id="IPR039515">
    <property type="entry name" value="NOT4_mRING-HC-C4C4"/>
</dbReference>
<feature type="domain" description="C3H1-type" evidence="16">
    <location>
        <begin position="212"/>
        <end position="239"/>
    </location>
</feature>
<keyword evidence="5 12" id="KW-0862">Zinc</keyword>
<evidence type="ECO:0000256" key="6">
    <source>
        <dbReference type="ARBA" id="ARBA00022884"/>
    </source>
</evidence>
<dbReference type="Gene3D" id="3.30.40.10">
    <property type="entry name" value="Zinc/RING finger domain, C3HC4 (zinc finger)"/>
    <property type="match status" value="1"/>
</dbReference>
<dbReference type="FunFam" id="3.30.40.10:FF:000006">
    <property type="entry name" value="CCR4-NOT transcription complex subunit 4"/>
    <property type="match status" value="1"/>
</dbReference>
<evidence type="ECO:0000256" key="1">
    <source>
        <dbReference type="ARBA" id="ARBA00004123"/>
    </source>
</evidence>
<accession>A0A7D9GYE0</accession>
<evidence type="ECO:0000259" key="16">
    <source>
        <dbReference type="PROSITE" id="PS50103"/>
    </source>
</evidence>
<dbReference type="Gene3D" id="3.30.70.330">
    <property type="match status" value="1"/>
</dbReference>
<evidence type="ECO:0000256" key="12">
    <source>
        <dbReference type="PROSITE-ProRule" id="PRU00723"/>
    </source>
</evidence>
<reference evidence="17 18" key="1">
    <citation type="submission" date="2019-07" db="EMBL/GenBank/DDBJ databases">
        <authorList>
            <person name="Friedrich A."/>
            <person name="Schacherer J."/>
        </authorList>
    </citation>
    <scope>NUCLEOTIDE SEQUENCE [LARGE SCALE GENOMIC DNA]</scope>
</reference>
<protein>
    <submittedName>
        <fullName evidence="17">DEBR0S1_32792g1_1</fullName>
    </submittedName>
</protein>
<feature type="zinc finger region" description="C3H1-type" evidence="12">
    <location>
        <begin position="212"/>
        <end position="239"/>
    </location>
</feature>
<evidence type="ECO:0000256" key="7">
    <source>
        <dbReference type="ARBA" id="ARBA00023015"/>
    </source>
</evidence>
<dbReference type="SMART" id="SM00361">
    <property type="entry name" value="RRM_1"/>
    <property type="match status" value="1"/>
</dbReference>
<feature type="region of interest" description="Disordered" evidence="13">
    <location>
        <begin position="73"/>
        <end position="107"/>
    </location>
</feature>
<dbReference type="Proteomes" id="UP000478008">
    <property type="component" value="Unassembled WGS sequence"/>
</dbReference>
<dbReference type="PANTHER" id="PTHR12603:SF0">
    <property type="entry name" value="CCR4-NOT TRANSCRIPTION COMPLEX SUBUNIT 4"/>
    <property type="match status" value="1"/>
</dbReference>
<dbReference type="SUPFAM" id="SSF57850">
    <property type="entry name" value="RING/U-box"/>
    <property type="match status" value="1"/>
</dbReference>
<keyword evidence="8" id="KW-0175">Coiled coil</keyword>
<dbReference type="InterPro" id="IPR034261">
    <property type="entry name" value="CNOT4_RRM"/>
</dbReference>
<keyword evidence="18" id="KW-1185">Reference proteome</keyword>
<keyword evidence="2" id="KW-0678">Repressor</keyword>
<evidence type="ECO:0000259" key="15">
    <source>
        <dbReference type="PROSITE" id="PS50102"/>
    </source>
</evidence>
<evidence type="ECO:0000256" key="11">
    <source>
        <dbReference type="PROSITE-ProRule" id="PRU00176"/>
    </source>
</evidence>
<dbReference type="PROSITE" id="PS50089">
    <property type="entry name" value="ZF_RING_2"/>
    <property type="match status" value="1"/>
</dbReference>
<keyword evidence="9" id="KW-0804">Transcription</keyword>
<dbReference type="InterPro" id="IPR001841">
    <property type="entry name" value="Znf_RING"/>
</dbReference>
<keyword evidence="6 11" id="KW-0694">RNA-binding</keyword>